<feature type="transmembrane region" description="Helical" evidence="6">
    <location>
        <begin position="422"/>
        <end position="446"/>
    </location>
</feature>
<feature type="transmembrane region" description="Helical" evidence="6">
    <location>
        <begin position="216"/>
        <end position="237"/>
    </location>
</feature>
<feature type="transmembrane region" description="Helical" evidence="6">
    <location>
        <begin position="330"/>
        <end position="355"/>
    </location>
</feature>
<feature type="transmembrane region" description="Helical" evidence="6">
    <location>
        <begin position="290"/>
        <end position="309"/>
    </location>
</feature>
<evidence type="ECO:0000256" key="2">
    <source>
        <dbReference type="ARBA" id="ARBA00022448"/>
    </source>
</evidence>
<dbReference type="InterPro" id="IPR010573">
    <property type="entry name" value="MFS_Str1/Tri12-like"/>
</dbReference>
<evidence type="ECO:0000259" key="7">
    <source>
        <dbReference type="PROSITE" id="PS50850"/>
    </source>
</evidence>
<dbReference type="InterPro" id="IPR020846">
    <property type="entry name" value="MFS_dom"/>
</dbReference>
<dbReference type="Gene3D" id="1.20.1250.20">
    <property type="entry name" value="MFS general substrate transporter like domains"/>
    <property type="match status" value="2"/>
</dbReference>
<accession>A0A177EYH6</accession>
<proteinExistence type="predicted"/>
<feature type="transmembrane region" description="Helical" evidence="6">
    <location>
        <begin position="59"/>
        <end position="84"/>
    </location>
</feature>
<feature type="transmembrane region" description="Helical" evidence="6">
    <location>
        <begin position="126"/>
        <end position="144"/>
    </location>
</feature>
<comment type="caution">
    <text evidence="8">The sequence shown here is derived from an EMBL/GenBank/DDBJ whole genome shotgun (WGS) entry which is preliminary data.</text>
</comment>
<keyword evidence="9" id="KW-1185">Reference proteome</keyword>
<dbReference type="Pfam" id="PF06609">
    <property type="entry name" value="TRI12"/>
    <property type="match status" value="1"/>
</dbReference>
<dbReference type="SUPFAM" id="SSF103473">
    <property type="entry name" value="MFS general substrate transporter"/>
    <property type="match status" value="2"/>
</dbReference>
<evidence type="ECO:0000313" key="9">
    <source>
        <dbReference type="Proteomes" id="UP000077002"/>
    </source>
</evidence>
<keyword evidence="5 6" id="KW-0472">Membrane</keyword>
<keyword evidence="2" id="KW-0813">Transport</keyword>
<feature type="transmembrane region" description="Helical" evidence="6">
    <location>
        <begin position="150"/>
        <end position="170"/>
    </location>
</feature>
<evidence type="ECO:0000256" key="1">
    <source>
        <dbReference type="ARBA" id="ARBA00004141"/>
    </source>
</evidence>
<evidence type="ECO:0000313" key="8">
    <source>
        <dbReference type="EMBL" id="OAG36320.1"/>
    </source>
</evidence>
<dbReference type="RefSeq" id="XP_022508272.1">
    <property type="nucleotide sequence ID" value="XM_022659419.1"/>
</dbReference>
<dbReference type="GO" id="GO:0022857">
    <property type="term" value="F:transmembrane transporter activity"/>
    <property type="evidence" value="ECO:0007669"/>
    <property type="project" value="InterPro"/>
</dbReference>
<feature type="transmembrane region" description="Helical" evidence="6">
    <location>
        <begin position="367"/>
        <end position="385"/>
    </location>
</feature>
<gene>
    <name evidence="8" type="ORF">AYO21_09485</name>
</gene>
<reference evidence="8 9" key="1">
    <citation type="submission" date="2016-03" db="EMBL/GenBank/DDBJ databases">
        <title>Draft genome sequence of the Fonsecaea monophora CBS 269.37.</title>
        <authorList>
            <person name="Bombassaro A."/>
            <person name="Vinicius W.A."/>
            <person name="De Hoog S."/>
            <person name="Sun J."/>
            <person name="Souza E.M."/>
            <person name="Raittz R.T."/>
            <person name="Costa F."/>
            <person name="Leao A.C."/>
            <person name="Tadra-Sfeir M.Z."/>
            <person name="Baura V."/>
            <person name="Balsanelli E."/>
            <person name="Pedrosa F.O."/>
            <person name="Moreno L.F."/>
            <person name="Steffens M.B."/>
            <person name="Xi L."/>
            <person name="Bocca A.L."/>
            <person name="Felipe M.S."/>
            <person name="Teixeira M."/>
            <person name="Telles Filho F.Q."/>
            <person name="Azevedo C.M."/>
            <person name="Gomes R."/>
            <person name="Vicente V.A."/>
        </authorList>
    </citation>
    <scope>NUCLEOTIDE SEQUENCE [LARGE SCALE GENOMIC DNA]</scope>
    <source>
        <strain evidence="8 9">CBS 269.37</strain>
    </source>
</reference>
<protein>
    <recommendedName>
        <fullName evidence="7">Major facilitator superfamily (MFS) profile domain-containing protein</fullName>
    </recommendedName>
</protein>
<dbReference type="OrthoDB" id="4139357at2759"/>
<evidence type="ECO:0000256" key="5">
    <source>
        <dbReference type="ARBA" id="ARBA00023136"/>
    </source>
</evidence>
<evidence type="ECO:0000256" key="3">
    <source>
        <dbReference type="ARBA" id="ARBA00022692"/>
    </source>
</evidence>
<dbReference type="GeneID" id="34604619"/>
<evidence type="ECO:0000256" key="4">
    <source>
        <dbReference type="ARBA" id="ARBA00022989"/>
    </source>
</evidence>
<dbReference type="Proteomes" id="UP000077002">
    <property type="component" value="Unassembled WGS sequence"/>
</dbReference>
<dbReference type="PANTHER" id="PTHR23501:SF195">
    <property type="entry name" value="PEP5"/>
    <property type="match status" value="1"/>
</dbReference>
<organism evidence="8 9">
    <name type="scientific">Fonsecaea monophora</name>
    <dbReference type="NCBI Taxonomy" id="254056"/>
    <lineage>
        <taxon>Eukaryota</taxon>
        <taxon>Fungi</taxon>
        <taxon>Dikarya</taxon>
        <taxon>Ascomycota</taxon>
        <taxon>Pezizomycotina</taxon>
        <taxon>Eurotiomycetes</taxon>
        <taxon>Chaetothyriomycetidae</taxon>
        <taxon>Chaetothyriales</taxon>
        <taxon>Herpotrichiellaceae</taxon>
        <taxon>Fonsecaea</taxon>
    </lineage>
</organism>
<keyword evidence="4 6" id="KW-1133">Transmembrane helix</keyword>
<name>A0A177EYH6_9EURO</name>
<dbReference type="PANTHER" id="PTHR23501">
    <property type="entry name" value="MAJOR FACILITATOR SUPERFAMILY"/>
    <property type="match status" value="1"/>
</dbReference>
<sequence>MDNKDVIVHYEREAGSESSSNDHTKEEHAAAWEKSSTDIAQKGAHEDSLTLREVFTGRVVLSILFLGLAYSEAIGFLLFASLLVTEYNTHFNSTNGSWVPISVITAATVMFSIWGRWSDILGRRYIFLIANVIGVVASIVAATAQSINALIAGCVLAGVANAGNQLSIAAVTELLPNRYKSFGIGVTGALILPTQFAPLIAGSFVDHYAIGWRGCWWVMVGLCGVVFIGLLLVYFPPKGAEMSDSEELHKGVKYELRHFDWVGVILLAGSLVSVLLGLQWGGSHYPWKSARVICTIVIGGLGLVGFGLWESLAIPKIPLISLELMKMVRGFVIPAIAIATSAMSYYAMNIIWPLIISSLFTTSAQTASYYQMASPTVSTIVSLIFPPIAQRIGHYKWQAVFYTICQGAITAAMAATTEHTKVMSTAFLAISVAFLTCGTLCMQLCLATQVPPRLLGSAFGLAGAARQFMGSVVSAIYITILNNGLTDNIPKDVSAAALETGLPQTSLVSLLSALGTNDPPAIAAVPGITPAILEAVGRATKKAYRDSFKTIFFVSIAFSVICTATACFIKDFNDKNTDNHVELKVNSADKQEEQTSDKA</sequence>
<feature type="transmembrane region" description="Helical" evidence="6">
    <location>
        <begin position="96"/>
        <end position="114"/>
    </location>
</feature>
<evidence type="ECO:0000256" key="6">
    <source>
        <dbReference type="SAM" id="Phobius"/>
    </source>
</evidence>
<feature type="domain" description="Major facilitator superfamily (MFS) profile" evidence="7">
    <location>
        <begin position="59"/>
        <end position="574"/>
    </location>
</feature>
<feature type="transmembrane region" description="Helical" evidence="6">
    <location>
        <begin position="458"/>
        <end position="480"/>
    </location>
</feature>
<comment type="subcellular location">
    <subcellularLocation>
        <location evidence="1">Membrane</location>
        <topology evidence="1">Multi-pass membrane protein</topology>
    </subcellularLocation>
</comment>
<dbReference type="AlphaFoldDB" id="A0A177EYH6"/>
<dbReference type="PROSITE" id="PS50850">
    <property type="entry name" value="MFS"/>
    <property type="match status" value="1"/>
</dbReference>
<dbReference type="EMBL" id="LVKK01000094">
    <property type="protein sequence ID" value="OAG36320.1"/>
    <property type="molecule type" value="Genomic_DNA"/>
</dbReference>
<feature type="transmembrane region" description="Helical" evidence="6">
    <location>
        <begin position="550"/>
        <end position="569"/>
    </location>
</feature>
<dbReference type="GO" id="GO:0005886">
    <property type="term" value="C:plasma membrane"/>
    <property type="evidence" value="ECO:0007669"/>
    <property type="project" value="TreeGrafter"/>
</dbReference>
<feature type="transmembrane region" description="Helical" evidence="6">
    <location>
        <begin position="258"/>
        <end position="278"/>
    </location>
</feature>
<feature type="transmembrane region" description="Helical" evidence="6">
    <location>
        <begin position="182"/>
        <end position="204"/>
    </location>
</feature>
<dbReference type="InterPro" id="IPR036259">
    <property type="entry name" value="MFS_trans_sf"/>
</dbReference>
<keyword evidence="3 6" id="KW-0812">Transmembrane</keyword>